<proteinExistence type="inferred from homology"/>
<comment type="subcellular location">
    <subcellularLocation>
        <location evidence="1">Cell inner membrane</location>
        <topology evidence="1">Single-pass membrane protein</topology>
        <orientation evidence="1">Periplasmic side</orientation>
    </subcellularLocation>
</comment>
<dbReference type="GO" id="GO:0098797">
    <property type="term" value="C:plasma membrane protein complex"/>
    <property type="evidence" value="ECO:0007669"/>
    <property type="project" value="TreeGrafter"/>
</dbReference>
<dbReference type="AlphaFoldDB" id="A0A4Z0C0S1"/>
<keyword evidence="9" id="KW-0472">Membrane</keyword>
<keyword evidence="5" id="KW-0997">Cell inner membrane</keyword>
<evidence type="ECO:0000256" key="9">
    <source>
        <dbReference type="ARBA" id="ARBA00023136"/>
    </source>
</evidence>
<dbReference type="GO" id="GO:0015031">
    <property type="term" value="P:protein transport"/>
    <property type="evidence" value="ECO:0007669"/>
    <property type="project" value="UniProtKB-KW"/>
</dbReference>
<keyword evidence="3" id="KW-0813">Transport</keyword>
<comment type="caution">
    <text evidence="11">The sequence shown here is derived from an EMBL/GenBank/DDBJ whole genome shotgun (WGS) entry which is preliminary data.</text>
</comment>
<protein>
    <submittedName>
        <fullName evidence="11">Energy transducer TonB</fullName>
    </submittedName>
</protein>
<dbReference type="GO" id="GO:0055085">
    <property type="term" value="P:transmembrane transport"/>
    <property type="evidence" value="ECO:0007669"/>
    <property type="project" value="InterPro"/>
</dbReference>
<reference evidence="11 12" key="1">
    <citation type="submission" date="2019-03" db="EMBL/GenBank/DDBJ databases">
        <title>Ramlibacter rhizophilus CCTCC AB2015357, whole genome shotgun sequence.</title>
        <authorList>
            <person name="Zhang X."/>
            <person name="Feng G."/>
            <person name="Zhu H."/>
        </authorList>
    </citation>
    <scope>NUCLEOTIDE SEQUENCE [LARGE SCALE GENOMIC DNA]</scope>
    <source>
        <strain evidence="11 12">CCTCC AB2015357</strain>
    </source>
</reference>
<keyword evidence="12" id="KW-1185">Reference proteome</keyword>
<evidence type="ECO:0000259" key="10">
    <source>
        <dbReference type="PROSITE" id="PS52015"/>
    </source>
</evidence>
<evidence type="ECO:0000256" key="3">
    <source>
        <dbReference type="ARBA" id="ARBA00022448"/>
    </source>
</evidence>
<keyword evidence="6" id="KW-0812">Transmembrane</keyword>
<dbReference type="InterPro" id="IPR051045">
    <property type="entry name" value="TonB-dependent_transducer"/>
</dbReference>
<evidence type="ECO:0000256" key="4">
    <source>
        <dbReference type="ARBA" id="ARBA00022475"/>
    </source>
</evidence>
<sequence length="148" mass="15813">MSSHRVSECLPILSDFLLHQRMKNVVQTPLPQCVGMGIAVTMLAACLLVGPAGATDLAQPAKMLLAPAPEYPAAARRREQEGTVHVRIRVLASGQPSEVHVQRSSGIAELDRSAVAAAEGSSFRPALSATADPMDSWVLVPYKFILQD</sequence>
<dbReference type="Gene3D" id="3.30.1150.10">
    <property type="match status" value="1"/>
</dbReference>
<dbReference type="NCBIfam" id="TIGR01352">
    <property type="entry name" value="tonB_Cterm"/>
    <property type="match status" value="1"/>
</dbReference>
<dbReference type="PANTHER" id="PTHR33446:SF2">
    <property type="entry name" value="PROTEIN TONB"/>
    <property type="match status" value="1"/>
</dbReference>
<evidence type="ECO:0000256" key="2">
    <source>
        <dbReference type="ARBA" id="ARBA00006555"/>
    </source>
</evidence>
<keyword evidence="4" id="KW-1003">Cell membrane</keyword>
<dbReference type="EMBL" id="SMLL01000001">
    <property type="protein sequence ID" value="TFZ04512.1"/>
    <property type="molecule type" value="Genomic_DNA"/>
</dbReference>
<dbReference type="Pfam" id="PF03544">
    <property type="entry name" value="TonB_C"/>
    <property type="match status" value="1"/>
</dbReference>
<keyword evidence="7" id="KW-0653">Protein transport</keyword>
<evidence type="ECO:0000256" key="1">
    <source>
        <dbReference type="ARBA" id="ARBA00004383"/>
    </source>
</evidence>
<dbReference type="InterPro" id="IPR037682">
    <property type="entry name" value="TonB_C"/>
</dbReference>
<dbReference type="PROSITE" id="PS52015">
    <property type="entry name" value="TONB_CTD"/>
    <property type="match status" value="1"/>
</dbReference>
<dbReference type="GO" id="GO:0031992">
    <property type="term" value="F:energy transducer activity"/>
    <property type="evidence" value="ECO:0007669"/>
    <property type="project" value="TreeGrafter"/>
</dbReference>
<accession>A0A4Z0C0S1</accession>
<feature type="domain" description="TonB C-terminal" evidence="10">
    <location>
        <begin position="56"/>
        <end position="148"/>
    </location>
</feature>
<evidence type="ECO:0000256" key="6">
    <source>
        <dbReference type="ARBA" id="ARBA00022692"/>
    </source>
</evidence>
<evidence type="ECO:0000313" key="11">
    <source>
        <dbReference type="EMBL" id="TFZ04512.1"/>
    </source>
</evidence>
<keyword evidence="8" id="KW-1133">Transmembrane helix</keyword>
<gene>
    <name evidence="11" type="ORF">EZ242_01815</name>
</gene>
<dbReference type="InterPro" id="IPR006260">
    <property type="entry name" value="TonB/TolA_C"/>
</dbReference>
<evidence type="ECO:0000313" key="12">
    <source>
        <dbReference type="Proteomes" id="UP000297564"/>
    </source>
</evidence>
<dbReference type="PANTHER" id="PTHR33446">
    <property type="entry name" value="PROTEIN TONB-RELATED"/>
    <property type="match status" value="1"/>
</dbReference>
<evidence type="ECO:0000256" key="5">
    <source>
        <dbReference type="ARBA" id="ARBA00022519"/>
    </source>
</evidence>
<dbReference type="SUPFAM" id="SSF74653">
    <property type="entry name" value="TolA/TonB C-terminal domain"/>
    <property type="match status" value="1"/>
</dbReference>
<name>A0A4Z0C0S1_9BURK</name>
<comment type="similarity">
    <text evidence="2">Belongs to the TonB family.</text>
</comment>
<dbReference type="Proteomes" id="UP000297564">
    <property type="component" value="Unassembled WGS sequence"/>
</dbReference>
<organism evidence="11 12">
    <name type="scientific">Ramlibacter rhizophilus</name>
    <dbReference type="NCBI Taxonomy" id="1781167"/>
    <lineage>
        <taxon>Bacteria</taxon>
        <taxon>Pseudomonadati</taxon>
        <taxon>Pseudomonadota</taxon>
        <taxon>Betaproteobacteria</taxon>
        <taxon>Burkholderiales</taxon>
        <taxon>Comamonadaceae</taxon>
        <taxon>Ramlibacter</taxon>
    </lineage>
</organism>
<evidence type="ECO:0000256" key="7">
    <source>
        <dbReference type="ARBA" id="ARBA00022927"/>
    </source>
</evidence>
<evidence type="ECO:0000256" key="8">
    <source>
        <dbReference type="ARBA" id="ARBA00022989"/>
    </source>
</evidence>